<dbReference type="InterPro" id="IPR054283">
    <property type="entry name" value="DUF7017"/>
</dbReference>
<dbReference type="AlphaFoldDB" id="A0A0A2LIB9"/>
<keyword evidence="3" id="KW-1185">Reference proteome</keyword>
<dbReference type="Pfam" id="PF22860">
    <property type="entry name" value="DUF7017"/>
    <property type="match status" value="1"/>
</dbReference>
<protein>
    <recommendedName>
        <fullName evidence="1">TOTE conflict systems S1/CSD-like domain-containing protein</fullName>
    </recommendedName>
</protein>
<dbReference type="EMBL" id="JRLV01000014">
    <property type="protein sequence ID" value="KGO79967.1"/>
    <property type="molecule type" value="Genomic_DNA"/>
</dbReference>
<name>A0A0A2LIB9_9FLAO</name>
<dbReference type="Proteomes" id="UP000030129">
    <property type="component" value="Unassembled WGS sequence"/>
</dbReference>
<dbReference type="InterPro" id="IPR054426">
    <property type="entry name" value="S1CSD-TOTE-1"/>
</dbReference>
<sequence length="876" mass="104149">MDSKTVFLLRNEAKDLSGVEKLNKLNNALSISRQLYLEDSSDEWLLKAFAWVLLDLCKYYIAGNNLNQAEVCFKELNTIDFQGYKDEIIENQKKFLRPKIDPIYSEVQQADGLSKNGKHKEALAIFKTLISQNRLTELHHEPYCWVIYRYIKAEESNLSSVEVRTFLRDYMNLKNERPSMLHSMILNFALNYSKTHGDFKFYNFFLLWNPDNLRYEDLHDGHKEGKSIPSLISRICREFVNTNTEFEIEDFLNKIDLDKETIVDFFRETYFWNIFNTHKENRFANLWNLFVEYNTNYSKHGQSKWHSEILNLAERFMKESDEERFLNFFKNWNPENLRSDDWKETKKHENTYKPLATKAIKKAFEILKTQTSEQDLFWLIQPYDTAIKLFPDDEWLLREKALLHFKNNELELAIKIYKQLVLELANKHYIWQEFSACITLDNSLKIGMLSKALSLEKNEDFLGDIHLDLANVLIDENLLKNAQVELEAYKKHREIKCWKLSSNFEELYQKANVVKQDLRDNRELYKKYIPLAENFAYADFDWTEVVLFDKWKDEKGKERLMFTDGKTIDFSISVNRFKILKQYEIGQVFRFKLYKQEIKKEIPSQYSWMGSVITTEYKYFPLLAEKSEKATWSILDDTYAVVDYYNKENNLIHAITFDNKKIFFQQLENQLQIGDFVTSKFFLRNKKGEIKTEIKQVQKVQKDEVISKFKSQIAIVDGVNQEKQLFHFVINSKLQGIVKYSETTYRPHEGDFVRLNFVTKLVKNNNIKITVLKLELTDEVNLNLRKEVSGLLYVKFKNNNSMFDDFDEERKLNENDFDQNGKLIVKKVIPDFGFIGDNYVPKYLLEKNKIVHDCNVKAIAIFTGDKWKIIDVFKMD</sequence>
<proteinExistence type="predicted"/>
<evidence type="ECO:0000313" key="2">
    <source>
        <dbReference type="EMBL" id="KGO79967.1"/>
    </source>
</evidence>
<dbReference type="STRING" id="1406840.Q763_12245"/>
<organism evidence="2 3">
    <name type="scientific">Flavobacterium beibuense F44-8</name>
    <dbReference type="NCBI Taxonomy" id="1406840"/>
    <lineage>
        <taxon>Bacteria</taxon>
        <taxon>Pseudomonadati</taxon>
        <taxon>Bacteroidota</taxon>
        <taxon>Flavobacteriia</taxon>
        <taxon>Flavobacteriales</taxon>
        <taxon>Flavobacteriaceae</taxon>
        <taxon>Flavobacterium</taxon>
    </lineage>
</organism>
<evidence type="ECO:0000259" key="1">
    <source>
        <dbReference type="Pfam" id="PF22708"/>
    </source>
</evidence>
<dbReference type="RefSeq" id="WP_035134585.1">
    <property type="nucleotide sequence ID" value="NZ_JRLV01000014.1"/>
</dbReference>
<feature type="domain" description="TOTE conflict systems S1/CSD-like" evidence="1">
    <location>
        <begin position="708"/>
        <end position="759"/>
    </location>
</feature>
<reference evidence="2 3" key="1">
    <citation type="submission" date="2013-09" db="EMBL/GenBank/DDBJ databases">
        <authorList>
            <person name="Zeng Z."/>
            <person name="Chen C."/>
        </authorList>
    </citation>
    <scope>NUCLEOTIDE SEQUENCE [LARGE SCALE GENOMIC DNA]</scope>
    <source>
        <strain evidence="2 3">F44-8</strain>
    </source>
</reference>
<dbReference type="eggNOG" id="ENOG5033TFV">
    <property type="taxonomic scope" value="Bacteria"/>
</dbReference>
<gene>
    <name evidence="2" type="ORF">Q763_12245</name>
</gene>
<evidence type="ECO:0000313" key="3">
    <source>
        <dbReference type="Proteomes" id="UP000030129"/>
    </source>
</evidence>
<accession>A0A0A2LIB9</accession>
<dbReference type="Pfam" id="PF22708">
    <property type="entry name" value="S1CSD-TOTE-1"/>
    <property type="match status" value="1"/>
</dbReference>
<comment type="caution">
    <text evidence="2">The sequence shown here is derived from an EMBL/GenBank/DDBJ whole genome shotgun (WGS) entry which is preliminary data.</text>
</comment>